<evidence type="ECO:0000256" key="7">
    <source>
        <dbReference type="ARBA" id="ARBA00029853"/>
    </source>
</evidence>
<evidence type="ECO:0000256" key="13">
    <source>
        <dbReference type="RuleBase" id="RU362118"/>
    </source>
</evidence>
<dbReference type="GO" id="GO:0030170">
    <property type="term" value="F:pyridoxal phosphate binding"/>
    <property type="evidence" value="ECO:0007669"/>
    <property type="project" value="InterPro"/>
</dbReference>
<comment type="pathway">
    <text evidence="8">Amino-acid biosynthesis; L-methionine biosynthesis via de novo pathway; L-cystathionine from O-succinyl-L-homoserine: step 1/1.</text>
</comment>
<keyword evidence="14" id="KW-1185">Reference proteome</keyword>
<dbReference type="PANTHER" id="PTHR11808:SF15">
    <property type="entry name" value="CYSTATHIONINE GAMMA-LYASE"/>
    <property type="match status" value="1"/>
</dbReference>
<dbReference type="GeneID" id="108741735"/>
<evidence type="ECO:0000313" key="15">
    <source>
        <dbReference type="RefSeq" id="XP_018332142.1"/>
    </source>
</evidence>
<dbReference type="Gene3D" id="3.40.640.10">
    <property type="entry name" value="Type I PLP-dependent aspartate aminotransferase-like (Major domain)"/>
    <property type="match status" value="1"/>
</dbReference>
<reference evidence="15" key="1">
    <citation type="submission" date="2025-08" db="UniProtKB">
        <authorList>
            <consortium name="RefSeq"/>
        </authorList>
    </citation>
    <scope>IDENTIFICATION</scope>
    <source>
        <tissue evidence="15">Entire body</tissue>
    </source>
</reference>
<dbReference type="PIRSF" id="PIRSF001434">
    <property type="entry name" value="CGS"/>
    <property type="match status" value="1"/>
</dbReference>
<comment type="catalytic activity">
    <reaction evidence="10">
        <text>O-phospho-L-homoserine + L-cysteine = L,L-cystathionine + phosphate</text>
        <dbReference type="Rhea" id="RHEA:80891"/>
        <dbReference type="ChEBI" id="CHEBI:35235"/>
        <dbReference type="ChEBI" id="CHEBI:43474"/>
        <dbReference type="ChEBI" id="CHEBI:57590"/>
        <dbReference type="ChEBI" id="CHEBI:58161"/>
        <dbReference type="EC" id="2.5.1.160"/>
    </reaction>
</comment>
<feature type="modified residue" description="N6-(pyridoxal phosphate)lysine" evidence="12">
    <location>
        <position position="215"/>
    </location>
</feature>
<dbReference type="Proteomes" id="UP000192223">
    <property type="component" value="Unplaced"/>
</dbReference>
<dbReference type="OrthoDB" id="3512640at2759"/>
<dbReference type="Pfam" id="PF01053">
    <property type="entry name" value="Cys_Met_Meta_PP"/>
    <property type="match status" value="1"/>
</dbReference>
<dbReference type="GO" id="GO:0019346">
    <property type="term" value="P:transsulfuration"/>
    <property type="evidence" value="ECO:0007669"/>
    <property type="project" value="InterPro"/>
</dbReference>
<evidence type="ECO:0000256" key="3">
    <source>
        <dbReference type="ARBA" id="ARBA00009077"/>
    </source>
</evidence>
<dbReference type="UniPathway" id="UPA00136">
    <property type="reaction ID" value="UER00202"/>
</dbReference>
<comment type="similarity">
    <text evidence="3 13">Belongs to the trans-sulfuration enzymes family.</text>
</comment>
<dbReference type="CDD" id="cd00614">
    <property type="entry name" value="CGS_like"/>
    <property type="match status" value="1"/>
</dbReference>
<evidence type="ECO:0000256" key="2">
    <source>
        <dbReference type="ARBA" id="ARBA00005038"/>
    </source>
</evidence>
<comment type="pathway">
    <text evidence="2">Amino-acid biosynthesis; L-cysteine biosynthesis; L-cysteine from L-homocysteine and L-serine: step 2/2.</text>
</comment>
<dbReference type="InterPro" id="IPR015422">
    <property type="entry name" value="PyrdxlP-dep_Trfase_small"/>
</dbReference>
<keyword evidence="6" id="KW-0198">Cysteine biosynthesis</keyword>
<dbReference type="AlphaFoldDB" id="A0A1W4XH77"/>
<dbReference type="SUPFAM" id="SSF53383">
    <property type="entry name" value="PLP-dependent transferases"/>
    <property type="match status" value="1"/>
</dbReference>
<evidence type="ECO:0000256" key="11">
    <source>
        <dbReference type="ARBA" id="ARBA00093596"/>
    </source>
</evidence>
<dbReference type="GO" id="GO:0004123">
    <property type="term" value="F:cystathionine gamma-lyase activity"/>
    <property type="evidence" value="ECO:0007669"/>
    <property type="project" value="TreeGrafter"/>
</dbReference>
<dbReference type="STRING" id="224129.A0A1W4XH77"/>
<sequence>MSCSCQENDNEKDNFLPFPAHFSTLALHAGQEPERWNSLCVTPALVLSSIYKQLSPVERTPYFYGRMDNPTRDVLEDCLAALHNAKHCIVFSSGLGAVCCLLGLLQTGDHILCGDDMYGGTANTFSTVGGSFGMKVSFVDSANPQEFLEGIKPNTKMIFAETPTNPCMKVIDIRLLAKVAKRNKLMLVIDNTVASCYLQQPLSFGADIVISSLSKYYNGHSDSVMGALIFNNTELNSKLRIIRSLLGSTPSPFDCYQVNRGLKTLGLRMKRHSSNGLAIAKYLNSHSKVERVLHPGLPCHPQHEVARRQMSGHSGVFSFYLKGFEDDCKRFLKSLRYFTPAVSFGGTVSLINMPNTTTHACVPPERKRKVGITENMIRISVGIENIEDLMEDLKWALDGCGCCSSTAQ</sequence>
<evidence type="ECO:0000256" key="6">
    <source>
        <dbReference type="ARBA" id="ARBA00023192"/>
    </source>
</evidence>
<dbReference type="InterPro" id="IPR015421">
    <property type="entry name" value="PyrdxlP-dep_Trfase_major"/>
</dbReference>
<keyword evidence="6" id="KW-0028">Amino-acid biosynthesis</keyword>
<dbReference type="PANTHER" id="PTHR11808">
    <property type="entry name" value="TRANS-SULFURATION ENZYME FAMILY MEMBER"/>
    <property type="match status" value="1"/>
</dbReference>
<comment type="catalytic activity">
    <reaction evidence="9">
        <text>O-succinyl-L-homoserine + L-cysteine = L,L-cystathionine + succinate + H(+)</text>
        <dbReference type="Rhea" id="RHEA:20397"/>
        <dbReference type="ChEBI" id="CHEBI:15378"/>
        <dbReference type="ChEBI" id="CHEBI:30031"/>
        <dbReference type="ChEBI" id="CHEBI:35235"/>
        <dbReference type="ChEBI" id="CHEBI:57661"/>
        <dbReference type="ChEBI" id="CHEBI:58161"/>
    </reaction>
</comment>
<dbReference type="Gene3D" id="3.90.1150.10">
    <property type="entry name" value="Aspartate Aminotransferase, domain 1"/>
    <property type="match status" value="1"/>
</dbReference>
<dbReference type="GO" id="GO:0005737">
    <property type="term" value="C:cytoplasm"/>
    <property type="evidence" value="ECO:0007669"/>
    <property type="project" value="TreeGrafter"/>
</dbReference>
<evidence type="ECO:0000256" key="1">
    <source>
        <dbReference type="ARBA" id="ARBA00001933"/>
    </source>
</evidence>
<dbReference type="GO" id="GO:0009086">
    <property type="term" value="P:methionine biosynthetic process"/>
    <property type="evidence" value="ECO:0007669"/>
    <property type="project" value="UniProtKB-ARBA"/>
</dbReference>
<evidence type="ECO:0000256" key="9">
    <source>
        <dbReference type="ARBA" id="ARBA00093222"/>
    </source>
</evidence>
<dbReference type="FunFam" id="3.90.1150.10:FF:000033">
    <property type="entry name" value="Cystathionine gamma-synthase"/>
    <property type="match status" value="1"/>
</dbReference>
<dbReference type="InParanoid" id="A0A1W4XH77"/>
<dbReference type="FunFam" id="3.40.640.10:FF:000046">
    <property type="entry name" value="Cystathionine gamma-lyase"/>
    <property type="match status" value="1"/>
</dbReference>
<gene>
    <name evidence="15" type="primary">LOC108741735</name>
</gene>
<evidence type="ECO:0000256" key="8">
    <source>
        <dbReference type="ARBA" id="ARBA00060510"/>
    </source>
</evidence>
<dbReference type="EC" id="2.5.1.160" evidence="11"/>
<name>A0A1W4XH77_AGRPL</name>
<dbReference type="EC" id="4.4.1.1" evidence="4"/>
<dbReference type="InterPro" id="IPR000277">
    <property type="entry name" value="Cys/Met-Metab_PyrdxlP-dep_enz"/>
</dbReference>
<dbReference type="InterPro" id="IPR015424">
    <property type="entry name" value="PyrdxlP-dep_Trfase"/>
</dbReference>
<evidence type="ECO:0000256" key="10">
    <source>
        <dbReference type="ARBA" id="ARBA00093261"/>
    </source>
</evidence>
<evidence type="ECO:0000313" key="14">
    <source>
        <dbReference type="Proteomes" id="UP000192223"/>
    </source>
</evidence>
<accession>A0A1W4XH77</accession>
<evidence type="ECO:0000256" key="4">
    <source>
        <dbReference type="ARBA" id="ARBA00012085"/>
    </source>
</evidence>
<organism evidence="14 15">
    <name type="scientific">Agrilus planipennis</name>
    <name type="common">Emerald ash borer</name>
    <name type="synonym">Agrilus marcopoli</name>
    <dbReference type="NCBI Taxonomy" id="224129"/>
    <lineage>
        <taxon>Eukaryota</taxon>
        <taxon>Metazoa</taxon>
        <taxon>Ecdysozoa</taxon>
        <taxon>Arthropoda</taxon>
        <taxon>Hexapoda</taxon>
        <taxon>Insecta</taxon>
        <taxon>Pterygota</taxon>
        <taxon>Neoptera</taxon>
        <taxon>Endopterygota</taxon>
        <taxon>Coleoptera</taxon>
        <taxon>Polyphaga</taxon>
        <taxon>Elateriformia</taxon>
        <taxon>Buprestoidea</taxon>
        <taxon>Buprestidae</taxon>
        <taxon>Agrilinae</taxon>
        <taxon>Agrilus</taxon>
    </lineage>
</organism>
<dbReference type="KEGG" id="apln:108741735"/>
<protein>
    <recommendedName>
        <fullName evidence="7">Gamma-cystathionase</fullName>
        <ecNumber evidence="11">2.5.1.160</ecNumber>
        <ecNumber evidence="4">4.4.1.1</ecNumber>
    </recommendedName>
</protein>
<keyword evidence="5 12" id="KW-0663">Pyridoxal phosphate</keyword>
<evidence type="ECO:0000256" key="5">
    <source>
        <dbReference type="ARBA" id="ARBA00022898"/>
    </source>
</evidence>
<evidence type="ECO:0000256" key="12">
    <source>
        <dbReference type="PIRSR" id="PIRSR001434-2"/>
    </source>
</evidence>
<dbReference type="RefSeq" id="XP_018332142.1">
    <property type="nucleotide sequence ID" value="XM_018476640.1"/>
</dbReference>
<dbReference type="GO" id="GO:0019343">
    <property type="term" value="P:cysteine biosynthetic process via cystathionine"/>
    <property type="evidence" value="ECO:0007669"/>
    <property type="project" value="TreeGrafter"/>
</dbReference>
<comment type="cofactor">
    <cofactor evidence="1 13">
        <name>pyridoxal 5'-phosphate</name>
        <dbReference type="ChEBI" id="CHEBI:597326"/>
    </cofactor>
</comment>
<proteinExistence type="inferred from homology"/>